<accession>C9LP41</accession>
<reference evidence="2" key="1">
    <citation type="submission" date="2009-09" db="EMBL/GenBank/DDBJ databases">
        <authorList>
            <person name="Weinstock G."/>
            <person name="Sodergren E."/>
            <person name="Clifton S."/>
            <person name="Fulton L."/>
            <person name="Fulton B."/>
            <person name="Courtney L."/>
            <person name="Fronick C."/>
            <person name="Harrison M."/>
            <person name="Strong C."/>
            <person name="Farmer C."/>
            <person name="Delahaunty K."/>
            <person name="Markovic C."/>
            <person name="Hall O."/>
            <person name="Minx P."/>
            <person name="Tomlinson C."/>
            <person name="Mitreva M."/>
            <person name="Nelson J."/>
            <person name="Hou S."/>
            <person name="Wollam A."/>
            <person name="Pepin K.H."/>
            <person name="Johnson M."/>
            <person name="Bhonagiri V."/>
            <person name="Nash W.E."/>
            <person name="Warren W."/>
            <person name="Chinwalla A."/>
            <person name="Mardis E.R."/>
            <person name="Wilson R.K."/>
        </authorList>
    </citation>
    <scope>NUCLEOTIDE SEQUENCE [LARGE SCALE GENOMIC DNA]</scope>
    <source>
        <strain evidence="2">DSM 15470</strain>
    </source>
</reference>
<evidence type="ECO:0000256" key="1">
    <source>
        <dbReference type="SAM" id="Phobius"/>
    </source>
</evidence>
<feature type="transmembrane region" description="Helical" evidence="1">
    <location>
        <begin position="7"/>
        <end position="24"/>
    </location>
</feature>
<dbReference type="Proteomes" id="UP000004736">
    <property type="component" value="Unassembled WGS sequence"/>
</dbReference>
<gene>
    <name evidence="2" type="ORF">GCWU000321_01315</name>
</gene>
<evidence type="ECO:0000313" key="2">
    <source>
        <dbReference type="EMBL" id="EEW97327.1"/>
    </source>
</evidence>
<dbReference type="RefSeq" id="WP_007070260.1">
    <property type="nucleotide sequence ID" value="NZ_GG698602.1"/>
</dbReference>
<keyword evidence="1" id="KW-1133">Transmembrane helix</keyword>
<keyword evidence="1" id="KW-0812">Transmembrane</keyword>
<dbReference type="EMBL" id="ACIM02000001">
    <property type="protein sequence ID" value="EEW97327.1"/>
    <property type="molecule type" value="Genomic_DNA"/>
</dbReference>
<comment type="caution">
    <text evidence="2">The sequence shown here is derived from an EMBL/GenBank/DDBJ whole genome shotgun (WGS) entry which is preliminary data.</text>
</comment>
<keyword evidence="1" id="KW-0472">Membrane</keyword>
<dbReference type="eggNOG" id="ENOG503340U">
    <property type="taxonomic scope" value="Bacteria"/>
</dbReference>
<name>C9LP41_9FIRM</name>
<dbReference type="STRING" id="592028.GCWU000321_01315"/>
<feature type="transmembrane region" description="Helical" evidence="1">
    <location>
        <begin position="57"/>
        <end position="80"/>
    </location>
</feature>
<evidence type="ECO:0000313" key="3">
    <source>
        <dbReference type="Proteomes" id="UP000004736"/>
    </source>
</evidence>
<dbReference type="HOGENOM" id="CLU_186993_0_0_9"/>
<protein>
    <submittedName>
        <fullName evidence="2">Uncharacterized protein</fullName>
    </submittedName>
</protein>
<proteinExistence type="predicted"/>
<dbReference type="AlphaFoldDB" id="C9LP41"/>
<keyword evidence="3" id="KW-1185">Reference proteome</keyword>
<dbReference type="GeneID" id="78277923"/>
<organism evidence="2 3">
    <name type="scientific">Dialister invisus DSM 15470</name>
    <dbReference type="NCBI Taxonomy" id="592028"/>
    <lineage>
        <taxon>Bacteria</taxon>
        <taxon>Bacillati</taxon>
        <taxon>Bacillota</taxon>
        <taxon>Negativicutes</taxon>
        <taxon>Veillonellales</taxon>
        <taxon>Veillonellaceae</taxon>
        <taxon>Dialister</taxon>
    </lineage>
</organism>
<sequence length="85" mass="9014">MRNPKNMLIVGIVLLVVGVCILLLNPDQSAANLEIARNAKNAQEAAAAISGNNQRELMIHMAGNFLAGIGIALTAGGFFLNRKKQ</sequence>